<organism evidence="1 2">
    <name type="scientific">Oceanirhabdus seepicola</name>
    <dbReference type="NCBI Taxonomy" id="2828781"/>
    <lineage>
        <taxon>Bacteria</taxon>
        <taxon>Bacillati</taxon>
        <taxon>Bacillota</taxon>
        <taxon>Clostridia</taxon>
        <taxon>Eubacteriales</taxon>
        <taxon>Clostridiaceae</taxon>
        <taxon>Oceanirhabdus</taxon>
    </lineage>
</organism>
<dbReference type="Gene3D" id="3.40.30.10">
    <property type="entry name" value="Glutaredoxin"/>
    <property type="match status" value="1"/>
</dbReference>
<reference evidence="1" key="2">
    <citation type="submission" date="2021-04" db="EMBL/GenBank/DDBJ databases">
        <authorList>
            <person name="Dong X."/>
        </authorList>
    </citation>
    <scope>NUCLEOTIDE SEQUENCE</scope>
    <source>
        <strain evidence="1">ZWT</strain>
    </source>
</reference>
<dbReference type="SUPFAM" id="SSF52833">
    <property type="entry name" value="Thioredoxin-like"/>
    <property type="match status" value="1"/>
</dbReference>
<proteinExistence type="predicted"/>
<comment type="caution">
    <text evidence="1">The sequence shown here is derived from an EMBL/GenBank/DDBJ whole genome shotgun (WGS) entry which is preliminary data.</text>
</comment>
<dbReference type="InterPro" id="IPR036249">
    <property type="entry name" value="Thioredoxin-like_sf"/>
</dbReference>
<reference evidence="1" key="1">
    <citation type="journal article" date="2021" name="mSystems">
        <title>Bacteria and Archaea Synergistically Convert Glycine Betaine to Biogenic Methane in the Formosa Cold Seep of the South China Sea.</title>
        <authorList>
            <person name="Li L."/>
            <person name="Zhang W."/>
            <person name="Zhang S."/>
            <person name="Song L."/>
            <person name="Sun Q."/>
            <person name="Zhang H."/>
            <person name="Xiang H."/>
            <person name="Dong X."/>
        </authorList>
    </citation>
    <scope>NUCLEOTIDE SEQUENCE</scope>
    <source>
        <strain evidence="1">ZWT</strain>
    </source>
</reference>
<keyword evidence="2" id="KW-1185">Reference proteome</keyword>
<dbReference type="EMBL" id="JAGSOJ010000002">
    <property type="protein sequence ID" value="MCM1989753.1"/>
    <property type="molecule type" value="Genomic_DNA"/>
</dbReference>
<evidence type="ECO:0000313" key="2">
    <source>
        <dbReference type="Proteomes" id="UP001056429"/>
    </source>
</evidence>
<evidence type="ECO:0008006" key="3">
    <source>
        <dbReference type="Google" id="ProtNLM"/>
    </source>
</evidence>
<accession>A0A9J6P0W9</accession>
<gene>
    <name evidence="1" type="ORF">KDK92_08380</name>
</gene>
<sequence length="155" mass="17877">MEKKKFRTLIGVLALVLVVLLFKCIFQVGKKDISLQYKINLKSQYENFKKSNKPSMIVFSYNADCCPNTKKFFDEYNGKVEKLMMAYEDKINIWFINTGILEEKDEEALQNITEENEVSKIPSILLMDSSGKSIKVIQGIFDEGEVREIIDGMVK</sequence>
<dbReference type="AlphaFoldDB" id="A0A9J6P0W9"/>
<dbReference type="Proteomes" id="UP001056429">
    <property type="component" value="Unassembled WGS sequence"/>
</dbReference>
<name>A0A9J6P0W9_9CLOT</name>
<evidence type="ECO:0000313" key="1">
    <source>
        <dbReference type="EMBL" id="MCM1989753.1"/>
    </source>
</evidence>
<protein>
    <recommendedName>
        <fullName evidence="3">Thioredoxin domain-containing protein</fullName>
    </recommendedName>
</protein>
<dbReference type="RefSeq" id="WP_250858779.1">
    <property type="nucleotide sequence ID" value="NZ_JAGSOJ010000002.1"/>
</dbReference>